<name>A0A4R0R3Y7_9APHY</name>
<evidence type="ECO:0000256" key="1">
    <source>
        <dbReference type="SAM" id="MobiDB-lite"/>
    </source>
</evidence>
<keyword evidence="3" id="KW-1185">Reference proteome</keyword>
<organism evidence="2 3">
    <name type="scientific">Steccherinum ochraceum</name>
    <dbReference type="NCBI Taxonomy" id="92696"/>
    <lineage>
        <taxon>Eukaryota</taxon>
        <taxon>Fungi</taxon>
        <taxon>Dikarya</taxon>
        <taxon>Basidiomycota</taxon>
        <taxon>Agaricomycotina</taxon>
        <taxon>Agaricomycetes</taxon>
        <taxon>Polyporales</taxon>
        <taxon>Steccherinaceae</taxon>
        <taxon>Steccherinum</taxon>
    </lineage>
</organism>
<feature type="region of interest" description="Disordered" evidence="1">
    <location>
        <begin position="275"/>
        <end position="302"/>
    </location>
</feature>
<dbReference type="Proteomes" id="UP000292702">
    <property type="component" value="Unassembled WGS sequence"/>
</dbReference>
<evidence type="ECO:0000313" key="3">
    <source>
        <dbReference type="Proteomes" id="UP000292702"/>
    </source>
</evidence>
<feature type="region of interest" description="Disordered" evidence="1">
    <location>
        <begin position="133"/>
        <end position="173"/>
    </location>
</feature>
<comment type="caution">
    <text evidence="2">The sequence shown here is derived from an EMBL/GenBank/DDBJ whole genome shotgun (WGS) entry which is preliminary data.</text>
</comment>
<protein>
    <submittedName>
        <fullName evidence="2">Uncharacterized protein</fullName>
    </submittedName>
</protein>
<proteinExistence type="predicted"/>
<accession>A0A4R0R3Y7</accession>
<reference evidence="2 3" key="1">
    <citation type="submission" date="2018-11" db="EMBL/GenBank/DDBJ databases">
        <title>Genome assembly of Steccherinum ochraceum LE-BIN_3174, the white-rot fungus of the Steccherinaceae family (The Residual Polyporoid clade, Polyporales, Basidiomycota).</title>
        <authorList>
            <person name="Fedorova T.V."/>
            <person name="Glazunova O.A."/>
            <person name="Landesman E.O."/>
            <person name="Moiseenko K.V."/>
            <person name="Psurtseva N.V."/>
            <person name="Savinova O.S."/>
            <person name="Shakhova N.V."/>
            <person name="Tyazhelova T.V."/>
            <person name="Vasina D.V."/>
        </authorList>
    </citation>
    <scope>NUCLEOTIDE SEQUENCE [LARGE SCALE GENOMIC DNA]</scope>
    <source>
        <strain evidence="2 3">LE-BIN_3174</strain>
    </source>
</reference>
<sequence length="302" mass="32908">MSSKHPNGKYWIAIREVQAVYNLATPLPLAAFVKSGLAETASEQRLVTAMQVEAALHIDSRNGSPAMAVGIQEGDSEVSDGEESIVASMARSTITDRTAPPHSSSSSTSTFNLQAIFNSAHQKALNPIDEIQTVDGHPISPSSKAHEAAIDVDPVRSNPVTQEQVEKARRDDELATQRAKEAAELAKRNAERDAEAEAALQEAYRRYSFKKDGLHPNGEKLISIASVKSVYGWPMHVPSRFYSGPGVTGSGRRGGVSTNAKVTRKQVECAEEAWEDERYMDDEDIDPLGVYTESDPYPPSLW</sequence>
<dbReference type="AlphaFoldDB" id="A0A4R0R3Y7"/>
<gene>
    <name evidence="2" type="ORF">EIP91_007671</name>
</gene>
<evidence type="ECO:0000313" key="2">
    <source>
        <dbReference type="EMBL" id="TCD61961.1"/>
    </source>
</evidence>
<dbReference type="EMBL" id="RWJN01000415">
    <property type="protein sequence ID" value="TCD61961.1"/>
    <property type="molecule type" value="Genomic_DNA"/>
</dbReference>
<dbReference type="OrthoDB" id="3270397at2759"/>
<feature type="compositionally biased region" description="Basic and acidic residues" evidence="1">
    <location>
        <begin position="164"/>
        <end position="173"/>
    </location>
</feature>
<feature type="compositionally biased region" description="Acidic residues" evidence="1">
    <location>
        <begin position="275"/>
        <end position="286"/>
    </location>
</feature>